<dbReference type="AlphaFoldDB" id="A0AAD4WAR1"/>
<sequence length="98" mass="11338">MRSRACPPLEDDLVFRYADAGGSSAVIAVLTGIDESAQCSPYQMNPNVYRTMLSVQELWWRTFNTEPTINQVLHCFLLKRSPYRLQLPLDCKREDNRE</sequence>
<name>A0AAD4WAR1_PRUDU</name>
<keyword evidence="2" id="KW-1185">Reference proteome</keyword>
<gene>
    <name evidence="1" type="ORF">L3X38_018299</name>
</gene>
<reference evidence="1 2" key="1">
    <citation type="journal article" date="2022" name="G3 (Bethesda)">
        <title>Whole-genome sequence and methylome profiling of the almond [Prunus dulcis (Mill.) D.A. Webb] cultivar 'Nonpareil'.</title>
        <authorList>
            <person name="D'Amico-Willman K.M."/>
            <person name="Ouma W.Z."/>
            <person name="Meulia T."/>
            <person name="Sideli G.M."/>
            <person name="Gradziel T.M."/>
            <person name="Fresnedo-Ramirez J."/>
        </authorList>
    </citation>
    <scope>NUCLEOTIDE SEQUENCE [LARGE SCALE GENOMIC DNA]</scope>
    <source>
        <strain evidence="1">Clone GOH B32 T37-40</strain>
    </source>
</reference>
<evidence type="ECO:0000313" key="1">
    <source>
        <dbReference type="EMBL" id="KAI5339027.1"/>
    </source>
</evidence>
<proteinExistence type="predicted"/>
<accession>A0AAD4WAR1</accession>
<dbReference type="Proteomes" id="UP001054821">
    <property type="component" value="Chromosome 3"/>
</dbReference>
<organism evidence="1 2">
    <name type="scientific">Prunus dulcis</name>
    <name type="common">Almond</name>
    <name type="synonym">Amygdalus dulcis</name>
    <dbReference type="NCBI Taxonomy" id="3755"/>
    <lineage>
        <taxon>Eukaryota</taxon>
        <taxon>Viridiplantae</taxon>
        <taxon>Streptophyta</taxon>
        <taxon>Embryophyta</taxon>
        <taxon>Tracheophyta</taxon>
        <taxon>Spermatophyta</taxon>
        <taxon>Magnoliopsida</taxon>
        <taxon>eudicotyledons</taxon>
        <taxon>Gunneridae</taxon>
        <taxon>Pentapetalae</taxon>
        <taxon>rosids</taxon>
        <taxon>fabids</taxon>
        <taxon>Rosales</taxon>
        <taxon>Rosaceae</taxon>
        <taxon>Amygdaloideae</taxon>
        <taxon>Amygdaleae</taxon>
        <taxon>Prunus</taxon>
    </lineage>
</organism>
<evidence type="ECO:0000313" key="2">
    <source>
        <dbReference type="Proteomes" id="UP001054821"/>
    </source>
</evidence>
<protein>
    <submittedName>
        <fullName evidence="1">Uncharacterized protein</fullName>
    </submittedName>
</protein>
<comment type="caution">
    <text evidence="1">The sequence shown here is derived from an EMBL/GenBank/DDBJ whole genome shotgun (WGS) entry which is preliminary data.</text>
</comment>
<dbReference type="EMBL" id="JAJFAZ020000003">
    <property type="protein sequence ID" value="KAI5339027.1"/>
    <property type="molecule type" value="Genomic_DNA"/>
</dbReference>